<evidence type="ECO:0000313" key="3">
    <source>
        <dbReference type="EMBL" id="AEF81329.1"/>
    </source>
</evidence>
<dbReference type="EMBL" id="CP001841">
    <property type="protein sequence ID" value="AEF81329.1"/>
    <property type="molecule type" value="Genomic_DNA"/>
</dbReference>
<dbReference type="EMBL" id="CP001841">
    <property type="protein sequence ID" value="AEF80655.1"/>
    <property type="molecule type" value="Genomic_DNA"/>
</dbReference>
<dbReference type="InterPro" id="IPR002514">
    <property type="entry name" value="Transposase_8"/>
</dbReference>
<dbReference type="eggNOG" id="COG2963">
    <property type="taxonomic scope" value="Bacteria"/>
</dbReference>
<dbReference type="SUPFAM" id="SSF48295">
    <property type="entry name" value="TrpR-like"/>
    <property type="match status" value="1"/>
</dbReference>
<dbReference type="STRING" id="545695.TREAZ_0314"/>
<keyword evidence="1" id="KW-0175">Coiled coil</keyword>
<organism evidence="3 5">
    <name type="scientific">Leadbettera azotonutricia (strain ATCC BAA-888 / DSM 13862 / ZAS-9)</name>
    <name type="common">Treponema azotonutricium</name>
    <dbReference type="NCBI Taxonomy" id="545695"/>
    <lineage>
        <taxon>Bacteria</taxon>
        <taxon>Pseudomonadati</taxon>
        <taxon>Spirochaetota</taxon>
        <taxon>Spirochaetia</taxon>
        <taxon>Spirochaetales</taxon>
        <taxon>Breznakiellaceae</taxon>
        <taxon>Leadbettera</taxon>
    </lineage>
</organism>
<dbReference type="AlphaFoldDB" id="F5YDK8"/>
<dbReference type="Proteomes" id="UP000009222">
    <property type="component" value="Chromosome"/>
</dbReference>
<dbReference type="GO" id="GO:0004803">
    <property type="term" value="F:transposase activity"/>
    <property type="evidence" value="ECO:0007669"/>
    <property type="project" value="InterPro"/>
</dbReference>
<gene>
    <name evidence="3" type="ordered locus">TREAZ_0314</name>
    <name evidence="4" type="ordered locus">TREAZ_0318</name>
    <name evidence="2" type="ordered locus">TREAZ_0875</name>
</gene>
<dbReference type="KEGG" id="taz:TREAZ_0875"/>
<dbReference type="GO" id="GO:0006313">
    <property type="term" value="P:DNA transposition"/>
    <property type="evidence" value="ECO:0007669"/>
    <property type="project" value="InterPro"/>
</dbReference>
<protein>
    <submittedName>
        <fullName evidence="3">Transposase</fullName>
    </submittedName>
</protein>
<dbReference type="GO" id="GO:0043565">
    <property type="term" value="F:sequence-specific DNA binding"/>
    <property type="evidence" value="ECO:0007669"/>
    <property type="project" value="InterPro"/>
</dbReference>
<evidence type="ECO:0000313" key="2">
    <source>
        <dbReference type="EMBL" id="AEF80655.1"/>
    </source>
</evidence>
<evidence type="ECO:0000256" key="1">
    <source>
        <dbReference type="SAM" id="Coils"/>
    </source>
</evidence>
<reference evidence="3" key="2">
    <citation type="submission" date="2009-12" db="EMBL/GenBank/DDBJ databases">
        <authorList>
            <person name="Tetu S.G."/>
            <person name="Matson E."/>
            <person name="Ren Q."/>
            <person name="Seshadri R."/>
            <person name="Elbourne L."/>
            <person name="Hassan K.A."/>
            <person name="Durkin A."/>
            <person name="Radune D."/>
            <person name="Mohamoud Y."/>
            <person name="Shay R."/>
            <person name="Jin S."/>
            <person name="Zhang X."/>
            <person name="Lucey K."/>
            <person name="Ballor N.R."/>
            <person name="Ottesen E."/>
            <person name="Rosenthal R."/>
            <person name="Allen A."/>
            <person name="Leadbetter J.R."/>
            <person name="Paulsen I.T."/>
        </authorList>
    </citation>
    <scope>NUCLEOTIDE SEQUENCE</scope>
    <source>
        <strain evidence="3">ZAS-9</strain>
    </source>
</reference>
<evidence type="ECO:0000313" key="5">
    <source>
        <dbReference type="Proteomes" id="UP000009222"/>
    </source>
</evidence>
<dbReference type="KEGG" id="taz:TREAZ_0318"/>
<reference evidence="3 5" key="3">
    <citation type="journal article" date="2011" name="ISME J.">
        <title>RNA-seq reveals cooperative metabolic interactions between two termite-gut spirochete species in co-culture.</title>
        <authorList>
            <person name="Rosenthal A.Z."/>
            <person name="Matson E.G."/>
            <person name="Eldar A."/>
            <person name="Leadbetter J.R."/>
        </authorList>
    </citation>
    <scope>NUCLEOTIDE SEQUENCE [LARGE SCALE GENOMIC DNA]</scope>
    <source>
        <strain evidence="5">ATCC BAA-888 / DSM 13862 / ZAS-9</strain>
        <strain evidence="3">ZAS-9</strain>
    </source>
</reference>
<dbReference type="KEGG" id="taz:TREAZ_0314"/>
<dbReference type="Pfam" id="PF01527">
    <property type="entry name" value="HTH_Tnp_1"/>
    <property type="match status" value="1"/>
</dbReference>
<proteinExistence type="predicted"/>
<reference evidence="5" key="1">
    <citation type="submission" date="2009-12" db="EMBL/GenBank/DDBJ databases">
        <title>Complete sequence of Treponema azotonutricium strain ZAS-9.</title>
        <authorList>
            <person name="Tetu S.G."/>
            <person name="Matson E."/>
            <person name="Ren Q."/>
            <person name="Seshadri R."/>
            <person name="Elbourne L."/>
            <person name="Hassan K.A."/>
            <person name="Durkin A."/>
            <person name="Radune D."/>
            <person name="Mohamoud Y."/>
            <person name="Shay R."/>
            <person name="Jin S."/>
            <person name="Zhang X."/>
            <person name="Lucey K."/>
            <person name="Ballor N.R."/>
            <person name="Ottesen E."/>
            <person name="Rosenthal R."/>
            <person name="Allen A."/>
            <person name="Leadbetter J.R."/>
            <person name="Paulsen I.T."/>
        </authorList>
    </citation>
    <scope>NUCLEOTIDE SEQUENCE [LARGE SCALE GENOMIC DNA]</scope>
    <source>
        <strain evidence="5">ATCC BAA-888 / DSM 13862 / ZAS-9</strain>
    </source>
</reference>
<dbReference type="RefSeq" id="WP_015711104.1">
    <property type="nucleotide sequence ID" value="NC_015577.1"/>
</dbReference>
<dbReference type="Gene3D" id="1.10.10.10">
    <property type="entry name" value="Winged helix-like DNA-binding domain superfamily/Winged helix DNA-binding domain"/>
    <property type="match status" value="1"/>
</dbReference>
<evidence type="ECO:0000313" key="4">
    <source>
        <dbReference type="EMBL" id="AEF83379.1"/>
    </source>
</evidence>
<feature type="coiled-coil region" evidence="1">
    <location>
        <begin position="71"/>
        <end position="98"/>
    </location>
</feature>
<dbReference type="InterPro" id="IPR036388">
    <property type="entry name" value="WH-like_DNA-bd_sf"/>
</dbReference>
<dbReference type="OrthoDB" id="291972at2"/>
<dbReference type="HOGENOM" id="CLU_027402_36_1_12"/>
<name>F5YDK8_LEAAZ</name>
<keyword evidence="5" id="KW-1185">Reference proteome</keyword>
<sequence length="103" mass="11812">MGRRKRYSPEQKVNILREVLEEGKTMSEAAAKYEIHPSMILAWRKQLFEGALNLFEIKRTDITEKAQGKKSKALEAKIAEKDNVIAELAQEVLELKKKRVGQS</sequence>
<dbReference type="InterPro" id="IPR010921">
    <property type="entry name" value="Trp_repressor/repl_initiator"/>
</dbReference>
<dbReference type="EMBL" id="CP001841">
    <property type="protein sequence ID" value="AEF83379.1"/>
    <property type="molecule type" value="Genomic_DNA"/>
</dbReference>
<accession>F5YDK8</accession>
<dbReference type="InParanoid" id="F5YDK8"/>